<dbReference type="Gene3D" id="3.40.50.300">
    <property type="entry name" value="P-loop containing nucleotide triphosphate hydrolases"/>
    <property type="match status" value="2"/>
</dbReference>
<reference evidence="5" key="1">
    <citation type="journal article" date="2020" name="Nat. Commun.">
        <title>Large-scale genome sequencing of mycorrhizal fungi provides insights into the early evolution of symbiotic traits.</title>
        <authorList>
            <person name="Miyauchi S."/>
            <person name="Kiss E."/>
            <person name="Kuo A."/>
            <person name="Drula E."/>
            <person name="Kohler A."/>
            <person name="Sanchez-Garcia M."/>
            <person name="Morin E."/>
            <person name="Andreopoulos B."/>
            <person name="Barry K.W."/>
            <person name="Bonito G."/>
            <person name="Buee M."/>
            <person name="Carver A."/>
            <person name="Chen C."/>
            <person name="Cichocki N."/>
            <person name="Clum A."/>
            <person name="Culley D."/>
            <person name="Crous P.W."/>
            <person name="Fauchery L."/>
            <person name="Girlanda M."/>
            <person name="Hayes R.D."/>
            <person name="Keri Z."/>
            <person name="LaButti K."/>
            <person name="Lipzen A."/>
            <person name="Lombard V."/>
            <person name="Magnuson J."/>
            <person name="Maillard F."/>
            <person name="Murat C."/>
            <person name="Nolan M."/>
            <person name="Ohm R.A."/>
            <person name="Pangilinan J."/>
            <person name="Pereira M.F."/>
            <person name="Perotto S."/>
            <person name="Peter M."/>
            <person name="Pfister S."/>
            <person name="Riley R."/>
            <person name="Sitrit Y."/>
            <person name="Stielow J.B."/>
            <person name="Szollosi G."/>
            <person name="Zifcakova L."/>
            <person name="Stursova M."/>
            <person name="Spatafora J.W."/>
            <person name="Tedersoo L."/>
            <person name="Vaario L.M."/>
            <person name="Yamada A."/>
            <person name="Yan M."/>
            <person name="Wang P."/>
            <person name="Xu J."/>
            <person name="Bruns T."/>
            <person name="Baldrian P."/>
            <person name="Vilgalys R."/>
            <person name="Dunand C."/>
            <person name="Henrissat B."/>
            <person name="Grigoriev I.V."/>
            <person name="Hibbett D."/>
            <person name="Nagy L.G."/>
            <person name="Martin F.M."/>
        </authorList>
    </citation>
    <scope>NUCLEOTIDE SEQUENCE</scope>
    <source>
        <strain evidence="5">UP504</strain>
    </source>
</reference>
<comment type="subcellular location">
    <subcellularLocation>
        <location evidence="1">Cytoplasm</location>
    </subcellularLocation>
</comment>
<keyword evidence="2" id="KW-0963">Cytoplasm</keyword>
<evidence type="ECO:0000313" key="5">
    <source>
        <dbReference type="EMBL" id="KAF9520564.1"/>
    </source>
</evidence>
<dbReference type="PANTHER" id="PTHR45418:SF1">
    <property type="entry name" value="CANCER_TESTIS ANTIGEN 55"/>
    <property type="match status" value="1"/>
</dbReference>
<name>A0A9P6BA45_9AGAM</name>
<evidence type="ECO:0000256" key="3">
    <source>
        <dbReference type="SAM" id="MobiDB-lite"/>
    </source>
</evidence>
<comment type="caution">
    <text evidence="5">The sequence shown here is derived from an EMBL/GenBank/DDBJ whole genome shotgun (WGS) entry which is preliminary data.</text>
</comment>
<organism evidence="5 6">
    <name type="scientific">Hydnum rufescens UP504</name>
    <dbReference type="NCBI Taxonomy" id="1448309"/>
    <lineage>
        <taxon>Eukaryota</taxon>
        <taxon>Fungi</taxon>
        <taxon>Dikarya</taxon>
        <taxon>Basidiomycota</taxon>
        <taxon>Agaricomycotina</taxon>
        <taxon>Agaricomycetes</taxon>
        <taxon>Cantharellales</taxon>
        <taxon>Hydnaceae</taxon>
        <taxon>Hydnum</taxon>
    </lineage>
</organism>
<dbReference type="EMBL" id="MU128911">
    <property type="protein sequence ID" value="KAF9520564.1"/>
    <property type="molecule type" value="Genomic_DNA"/>
</dbReference>
<dbReference type="Pfam" id="PF13087">
    <property type="entry name" value="AAA_12"/>
    <property type="match status" value="1"/>
</dbReference>
<feature type="region of interest" description="Disordered" evidence="3">
    <location>
        <begin position="941"/>
        <end position="964"/>
    </location>
</feature>
<evidence type="ECO:0000256" key="2">
    <source>
        <dbReference type="ARBA" id="ARBA00022490"/>
    </source>
</evidence>
<sequence length="964" mass="108025">MLPNAYSHDMIVFGDSEALNDGSTIILVVGTIEDLPRGLAIWRYLREATGLPGLPVQPGLVIMPSLCRELRDCGVTSIRLISITPLETTSNDLSETVAELGEYARLATYHMVFVQRAWKNSFEHCLSAAHLTLASDRPETVEKFALHNQLIKHETSRSTCESNQYLESISLAHPELLVNVLIDFGVVDPLKQASTMAINLNLVESMDVTLVDIQMASAAEDLNFPRQNHFTPSSWRGRIRFPGDYGLPLEFQAKGLGGRFEDRIRLDVLAVVSIKDDLDKLRPTSPYQQPSSRFSPRTASCTRDEKANLVWRSICGPLASVPDPMRTFKGHAFRPEFLADISCTYRSWSAGKKAFCCDRRQDLCSKGCHEDLGTVDMSTVLKGIKYTLGSAKNFSNTTAKPMKFNFRSLERHYVACTKHCIFRGTRLTSFPQHKTTFLICEGDSRMAIDDLQLYNRQLNNNPPSKDGCRFYSLSNSRKRPFRDLEPGKTVVVVEAMRQILDRNPEARLLACAPSNSAADLLADRLRQSGIMPSQLLRLNRLTRPLANLSPTLLPYSKSNEGSFIIPDLHALKEYRVVISTCITASVLHAVGIPDDTAQDPRWTHTNVVLAGDPKQLGPIVRSQYARKLGLHVSYLQRLIAESPVRHIPGTWKNVSVLLSPAPSPLTPAFRRIVKLVQNFRSHPAILKFPSDRFYNGELEPCGNPIIINSLERWDRLVTPGFPIIFHAVNGEDHREEKSPSWFNPIEVTVVKQYVQALRENQKLRLTDNDIGVITPYHKQGRKILSAINTPELKRGRPGILKVGSVEDFQGQERRVIIVSCGRSNKNFIPRKLAEADPTAKGKRASMRACLGFVAEPARFNVAMTRAQALLICIGDPTVLSLDKMWRKFLDYIHARGGWKGIPKDWSAPEPGTEDSRDFVSLRLSDARRVMDDLGAEEMEAVLNGDNDASSSNSDLEEQPWREPE</sequence>
<dbReference type="InterPro" id="IPR027417">
    <property type="entry name" value="P-loop_NTPase"/>
</dbReference>
<dbReference type="AlphaFoldDB" id="A0A9P6BA45"/>
<accession>A0A9P6BA45</accession>
<feature type="domain" description="DNA2/NAM7 helicase-like C-terminal" evidence="4">
    <location>
        <begin position="672"/>
        <end position="876"/>
    </location>
</feature>
<evidence type="ECO:0000313" key="6">
    <source>
        <dbReference type="Proteomes" id="UP000886523"/>
    </source>
</evidence>
<gene>
    <name evidence="5" type="ORF">BS47DRAFT_1387180</name>
</gene>
<dbReference type="CDD" id="cd18808">
    <property type="entry name" value="SF1_C_Upf1"/>
    <property type="match status" value="1"/>
</dbReference>
<dbReference type="Proteomes" id="UP000886523">
    <property type="component" value="Unassembled WGS sequence"/>
</dbReference>
<dbReference type="OrthoDB" id="6513042at2759"/>
<protein>
    <recommendedName>
        <fullName evidence="4">DNA2/NAM7 helicase-like C-terminal domain-containing protein</fullName>
    </recommendedName>
</protein>
<keyword evidence="6" id="KW-1185">Reference proteome</keyword>
<feature type="compositionally biased region" description="Low complexity" evidence="3">
    <location>
        <begin position="943"/>
        <end position="953"/>
    </location>
</feature>
<evidence type="ECO:0000256" key="1">
    <source>
        <dbReference type="ARBA" id="ARBA00004496"/>
    </source>
</evidence>
<dbReference type="SUPFAM" id="SSF52540">
    <property type="entry name" value="P-loop containing nucleoside triphosphate hydrolases"/>
    <property type="match status" value="1"/>
</dbReference>
<dbReference type="InterPro" id="IPR047187">
    <property type="entry name" value="SF1_C_Upf1"/>
</dbReference>
<proteinExistence type="predicted"/>
<evidence type="ECO:0000259" key="4">
    <source>
        <dbReference type="Pfam" id="PF13087"/>
    </source>
</evidence>
<dbReference type="InterPro" id="IPR041679">
    <property type="entry name" value="DNA2/NAM7-like_C"/>
</dbReference>
<dbReference type="PANTHER" id="PTHR45418">
    <property type="entry name" value="CANCER/TESTIS ANTIGEN 55"/>
    <property type="match status" value="1"/>
</dbReference>
<dbReference type="GO" id="GO:0005737">
    <property type="term" value="C:cytoplasm"/>
    <property type="evidence" value="ECO:0007669"/>
    <property type="project" value="UniProtKB-SubCell"/>
</dbReference>